<dbReference type="EMBL" id="JAXAVX010000017">
    <property type="protein sequence ID" value="MDX8153644.1"/>
    <property type="molecule type" value="Genomic_DNA"/>
</dbReference>
<dbReference type="Pfam" id="PF01297">
    <property type="entry name" value="ZnuA"/>
    <property type="match status" value="1"/>
</dbReference>
<proteinExistence type="inferred from homology"/>
<keyword evidence="7" id="KW-1185">Reference proteome</keyword>
<reference evidence="6 7" key="1">
    <citation type="submission" date="2023-11" db="EMBL/GenBank/DDBJ databases">
        <authorList>
            <person name="Xu M."/>
            <person name="Jiang T."/>
        </authorList>
    </citation>
    <scope>NUCLEOTIDE SEQUENCE [LARGE SCALE GENOMIC DNA]</scope>
    <source>
        <strain evidence="6 7">SD</strain>
    </source>
</reference>
<dbReference type="InterPro" id="IPR006129">
    <property type="entry name" value="AdhesinB"/>
</dbReference>
<evidence type="ECO:0000313" key="7">
    <source>
        <dbReference type="Proteomes" id="UP001277761"/>
    </source>
</evidence>
<dbReference type="Gene3D" id="3.40.50.1980">
    <property type="entry name" value="Nitrogenase molybdenum iron protein domain"/>
    <property type="match status" value="2"/>
</dbReference>
<dbReference type="PANTHER" id="PTHR42953:SF1">
    <property type="entry name" value="METAL-BINDING PROTEIN HI_0362-RELATED"/>
    <property type="match status" value="1"/>
</dbReference>
<comment type="subcellular location">
    <subcellularLocation>
        <location evidence="1">Cell envelope</location>
    </subcellularLocation>
</comment>
<comment type="caution">
    <text evidence="6">The sequence shown here is derived from an EMBL/GenBank/DDBJ whole genome shotgun (WGS) entry which is preliminary data.</text>
</comment>
<evidence type="ECO:0000256" key="5">
    <source>
        <dbReference type="RuleBase" id="RU003512"/>
    </source>
</evidence>
<keyword evidence="4" id="KW-0732">Signal</keyword>
<dbReference type="CDD" id="cd01137">
    <property type="entry name" value="PsaA"/>
    <property type="match status" value="1"/>
</dbReference>
<protein>
    <submittedName>
        <fullName evidence="6">Metal ABC transporter substrate-binding protein</fullName>
    </submittedName>
</protein>
<dbReference type="InterPro" id="IPR006127">
    <property type="entry name" value="ZnuA-like"/>
</dbReference>
<dbReference type="PRINTS" id="PR00690">
    <property type="entry name" value="ADHESNFAMILY"/>
</dbReference>
<dbReference type="PANTHER" id="PTHR42953">
    <property type="entry name" value="HIGH-AFFINITY ZINC UPTAKE SYSTEM PROTEIN ZNUA-RELATED"/>
    <property type="match status" value="1"/>
</dbReference>
<dbReference type="Proteomes" id="UP001277761">
    <property type="component" value="Unassembled WGS sequence"/>
</dbReference>
<evidence type="ECO:0000256" key="2">
    <source>
        <dbReference type="ARBA" id="ARBA00022448"/>
    </source>
</evidence>
<name>A0ABU4VPT2_9ACTN</name>
<keyword evidence="3" id="KW-0479">Metal-binding</keyword>
<evidence type="ECO:0000256" key="3">
    <source>
        <dbReference type="ARBA" id="ARBA00022723"/>
    </source>
</evidence>
<evidence type="ECO:0000313" key="6">
    <source>
        <dbReference type="EMBL" id="MDX8153644.1"/>
    </source>
</evidence>
<dbReference type="RefSeq" id="WP_319955794.1">
    <property type="nucleotide sequence ID" value="NZ_JAXAVX010000017.1"/>
</dbReference>
<dbReference type="SUPFAM" id="SSF53807">
    <property type="entry name" value="Helical backbone' metal receptor"/>
    <property type="match status" value="1"/>
</dbReference>
<sequence length="299" mass="32496">MALAGLLAAGLVVSGCGDPRDDGELKVLTTFTVIADMTREVAGDRVQVESLTRPGAEIHGYEPTPRDLRKAAGADLVLENGLNLERWFEQFIGPARTRSVTVSEGIEPINIASDEYAGKPNPHAWTSIDNAAIYVDNIRRALTELDPAGATAYRRNAARYVARIRAVGDRVKTALARVPADQRLLVTCEGAFSYMARDLGLREAYIWPVNAERQSTPQQIARTIRTVRRSKVPGVFCESTQSPEGMEQVAREGGSRLAGTLYVDSLTGPDGPVPTYLDLLRHDAETIAAGLAPDRDARR</sequence>
<keyword evidence="2 5" id="KW-0813">Transport</keyword>
<dbReference type="InterPro" id="IPR006128">
    <property type="entry name" value="Lipoprotein_PsaA-like"/>
</dbReference>
<evidence type="ECO:0000256" key="1">
    <source>
        <dbReference type="ARBA" id="ARBA00004196"/>
    </source>
</evidence>
<dbReference type="InterPro" id="IPR050492">
    <property type="entry name" value="Bact_metal-bind_prot9"/>
</dbReference>
<accession>A0ABU4VPT2</accession>
<gene>
    <name evidence="6" type="ORF">SK069_18750</name>
</gene>
<comment type="similarity">
    <text evidence="5">Belongs to the bacterial solute-binding protein 9 family.</text>
</comment>
<dbReference type="PRINTS" id="PR00691">
    <property type="entry name" value="ADHESINB"/>
</dbReference>
<organism evidence="6 7">
    <name type="scientific">Patulibacter brassicae</name>
    <dbReference type="NCBI Taxonomy" id="1705717"/>
    <lineage>
        <taxon>Bacteria</taxon>
        <taxon>Bacillati</taxon>
        <taxon>Actinomycetota</taxon>
        <taxon>Thermoleophilia</taxon>
        <taxon>Solirubrobacterales</taxon>
        <taxon>Patulibacteraceae</taxon>
        <taxon>Patulibacter</taxon>
    </lineage>
</organism>
<evidence type="ECO:0000256" key="4">
    <source>
        <dbReference type="ARBA" id="ARBA00022729"/>
    </source>
</evidence>